<feature type="compositionally biased region" description="Polar residues" evidence="8">
    <location>
        <begin position="393"/>
        <end position="412"/>
    </location>
</feature>
<dbReference type="Pfam" id="PF00096">
    <property type="entry name" value="zf-C2H2"/>
    <property type="match status" value="1"/>
</dbReference>
<feature type="domain" description="C2H2-type" evidence="9">
    <location>
        <begin position="252"/>
        <end position="279"/>
    </location>
</feature>
<keyword evidence="11" id="KW-1185">Reference proteome</keyword>
<gene>
    <name evidence="10" type="ORF">L596_029890</name>
</gene>
<dbReference type="STRING" id="34508.A0A4U5LR42"/>
<evidence type="ECO:0000256" key="1">
    <source>
        <dbReference type="ARBA" id="ARBA00004123"/>
    </source>
</evidence>
<dbReference type="EMBL" id="AZBU02000013">
    <property type="protein sequence ID" value="TKR58448.1"/>
    <property type="molecule type" value="Genomic_DNA"/>
</dbReference>
<dbReference type="InterPro" id="IPR013087">
    <property type="entry name" value="Znf_C2H2_type"/>
</dbReference>
<evidence type="ECO:0000313" key="11">
    <source>
        <dbReference type="Proteomes" id="UP000298663"/>
    </source>
</evidence>
<proteinExistence type="predicted"/>
<reference evidence="10 11" key="2">
    <citation type="journal article" date="2019" name="G3 (Bethesda)">
        <title>Hybrid Assembly of the Genome of the Entomopathogenic Nematode Steinernema carpocapsae Identifies the X-Chromosome.</title>
        <authorList>
            <person name="Serra L."/>
            <person name="Macchietto M."/>
            <person name="Macias-Munoz A."/>
            <person name="McGill C.J."/>
            <person name="Rodriguez I.M."/>
            <person name="Rodriguez B."/>
            <person name="Murad R."/>
            <person name="Mortazavi A."/>
        </authorList>
    </citation>
    <scope>NUCLEOTIDE SEQUENCE [LARGE SCALE GENOMIC DNA]</scope>
    <source>
        <strain evidence="10 11">ALL</strain>
    </source>
</reference>
<dbReference type="Gene3D" id="3.30.160.60">
    <property type="entry name" value="Classic Zinc Finger"/>
    <property type="match status" value="2"/>
</dbReference>
<feature type="region of interest" description="Disordered" evidence="8">
    <location>
        <begin position="1"/>
        <end position="32"/>
    </location>
</feature>
<accession>A0A4U5LR42</accession>
<evidence type="ECO:0000313" key="10">
    <source>
        <dbReference type="EMBL" id="TKR58448.1"/>
    </source>
</evidence>
<dbReference type="OrthoDB" id="6077919at2759"/>
<keyword evidence="4 7" id="KW-0863">Zinc-finger</keyword>
<sequence length="621" mass="69582">MIDAYGSQQPSGAGLLAHPPPQSQALQETPSAAPVVPPPVVICPTELDSLNVTLEKNQQCQCKDCGKLFNSVWYLKQHAVKHSNDRPFQCKFCLKTYKFRSNLYQHKCPERTKTLGNGPQRRLYTRGFAYTEVYNGNGTPGAPPQNPQGLQHHQQSVTYTTTMHNNNGPQGGAGQFGYAANGDAQAQFAEGSLPSVNSMFPELHFAYGAKVFHEEPEPEPEVVLKPQNCIREQQWSQIVIDRYLERNKEQLYECNRCNIYFPSPEYLSGHMAHHRASDERGQNCDSCPQRFYSPYHLQSHRQMHSSDPATSRVCSQCNGHFRSGLALRKHKMNCNACYEYPFGVKPQLMVSPREPLDHFGFITSDAEDETEEENDVLSAIPLSDALKERQKTSDSGLGSDSSNHSLTTSPARSSHLEDDYDPATTFGVTRPPKDDDEESGFRSRMNSHSTHSLSPSSSSTFSTSPIRQSSSLGPVYTSHGHQHGHNNNLHHPYRQNPIRRDYGNSQQQPQQRYDHRHQTITMMTSSQAQGNVWQSVESCEAGYVSGALGSLDGWRTHRTAQQAFLVTRLPPGKSEFQRATAASISRCDQRSSSINEPRLSTASFSSSLRYRRPRGHRVVLP</sequence>
<keyword evidence="2" id="KW-0479">Metal-binding</keyword>
<comment type="subcellular location">
    <subcellularLocation>
        <location evidence="1">Nucleus</location>
    </subcellularLocation>
</comment>
<feature type="domain" description="C2H2-type" evidence="9">
    <location>
        <begin position="282"/>
        <end position="309"/>
    </location>
</feature>
<dbReference type="SMART" id="SM00355">
    <property type="entry name" value="ZnF_C2H2"/>
    <property type="match status" value="4"/>
</dbReference>
<protein>
    <recommendedName>
        <fullName evidence="9">C2H2-type domain-containing protein</fullName>
    </recommendedName>
</protein>
<feature type="region of interest" description="Disordered" evidence="8">
    <location>
        <begin position="367"/>
        <end position="513"/>
    </location>
</feature>
<organism evidence="10 11">
    <name type="scientific">Steinernema carpocapsae</name>
    <name type="common">Entomopathogenic nematode</name>
    <dbReference type="NCBI Taxonomy" id="34508"/>
    <lineage>
        <taxon>Eukaryota</taxon>
        <taxon>Metazoa</taxon>
        <taxon>Ecdysozoa</taxon>
        <taxon>Nematoda</taxon>
        <taxon>Chromadorea</taxon>
        <taxon>Rhabditida</taxon>
        <taxon>Tylenchina</taxon>
        <taxon>Panagrolaimomorpha</taxon>
        <taxon>Strongyloidoidea</taxon>
        <taxon>Steinernematidae</taxon>
        <taxon>Steinernema</taxon>
    </lineage>
</organism>
<dbReference type="GO" id="GO:0005634">
    <property type="term" value="C:nucleus"/>
    <property type="evidence" value="ECO:0007669"/>
    <property type="project" value="UniProtKB-SubCell"/>
</dbReference>
<dbReference type="AlphaFoldDB" id="A0A4U5LR42"/>
<dbReference type="PANTHER" id="PTHR24406">
    <property type="entry name" value="TRANSCRIPTIONAL REPRESSOR CTCFL-RELATED"/>
    <property type="match status" value="1"/>
</dbReference>
<evidence type="ECO:0000256" key="7">
    <source>
        <dbReference type="PROSITE-ProRule" id="PRU00042"/>
    </source>
</evidence>
<keyword evidence="5" id="KW-0862">Zinc</keyword>
<evidence type="ECO:0000256" key="3">
    <source>
        <dbReference type="ARBA" id="ARBA00022737"/>
    </source>
</evidence>
<dbReference type="Proteomes" id="UP000298663">
    <property type="component" value="Unassembled WGS sequence"/>
</dbReference>
<evidence type="ECO:0000256" key="4">
    <source>
        <dbReference type="ARBA" id="ARBA00022771"/>
    </source>
</evidence>
<keyword evidence="3" id="KW-0677">Repeat</keyword>
<dbReference type="InterPro" id="IPR036236">
    <property type="entry name" value="Znf_C2H2_sf"/>
</dbReference>
<evidence type="ECO:0000259" key="9">
    <source>
        <dbReference type="PROSITE" id="PS50157"/>
    </source>
</evidence>
<reference evidence="10 11" key="1">
    <citation type="journal article" date="2015" name="Genome Biol.">
        <title>Comparative genomics of Steinernema reveals deeply conserved gene regulatory networks.</title>
        <authorList>
            <person name="Dillman A.R."/>
            <person name="Macchietto M."/>
            <person name="Porter C.F."/>
            <person name="Rogers A."/>
            <person name="Williams B."/>
            <person name="Antoshechkin I."/>
            <person name="Lee M.M."/>
            <person name="Goodwin Z."/>
            <person name="Lu X."/>
            <person name="Lewis E.E."/>
            <person name="Goodrich-Blair H."/>
            <person name="Stock S.P."/>
            <person name="Adams B.J."/>
            <person name="Sternberg P.W."/>
            <person name="Mortazavi A."/>
        </authorList>
    </citation>
    <scope>NUCLEOTIDE SEQUENCE [LARGE SCALE GENOMIC DNA]</scope>
    <source>
        <strain evidence="10 11">ALL</strain>
    </source>
</reference>
<feature type="compositionally biased region" description="Polar residues" evidence="8">
    <location>
        <begin position="1"/>
        <end position="11"/>
    </location>
</feature>
<dbReference type="PROSITE" id="PS50157">
    <property type="entry name" value="ZINC_FINGER_C2H2_2"/>
    <property type="match status" value="3"/>
</dbReference>
<evidence type="ECO:0000256" key="5">
    <source>
        <dbReference type="ARBA" id="ARBA00022833"/>
    </source>
</evidence>
<dbReference type="GO" id="GO:0008270">
    <property type="term" value="F:zinc ion binding"/>
    <property type="evidence" value="ECO:0007669"/>
    <property type="project" value="UniProtKB-KW"/>
</dbReference>
<comment type="caution">
    <text evidence="10">The sequence shown here is derived from an EMBL/GenBank/DDBJ whole genome shotgun (WGS) entry which is preliminary data.</text>
</comment>
<dbReference type="InterPro" id="IPR050888">
    <property type="entry name" value="ZnF_C2H2-type_TF"/>
</dbReference>
<dbReference type="SUPFAM" id="SSF57667">
    <property type="entry name" value="beta-beta-alpha zinc fingers"/>
    <property type="match status" value="2"/>
</dbReference>
<name>A0A4U5LR42_STECR</name>
<feature type="domain" description="C2H2-type" evidence="9">
    <location>
        <begin position="60"/>
        <end position="87"/>
    </location>
</feature>
<dbReference type="PROSITE" id="PS00028">
    <property type="entry name" value="ZINC_FINGER_C2H2_1"/>
    <property type="match status" value="3"/>
</dbReference>
<evidence type="ECO:0000256" key="2">
    <source>
        <dbReference type="ARBA" id="ARBA00022723"/>
    </source>
</evidence>
<evidence type="ECO:0000256" key="6">
    <source>
        <dbReference type="ARBA" id="ARBA00023242"/>
    </source>
</evidence>
<evidence type="ECO:0000256" key="8">
    <source>
        <dbReference type="SAM" id="MobiDB-lite"/>
    </source>
</evidence>
<feature type="compositionally biased region" description="Low complexity" evidence="8">
    <location>
        <begin position="447"/>
        <end position="471"/>
    </location>
</feature>
<keyword evidence="6" id="KW-0539">Nucleus</keyword>